<dbReference type="InterPro" id="IPR011009">
    <property type="entry name" value="Kinase-like_dom_sf"/>
</dbReference>
<proteinExistence type="predicted"/>
<evidence type="ECO:0000256" key="1">
    <source>
        <dbReference type="ARBA" id="ARBA00012513"/>
    </source>
</evidence>
<keyword evidence="5 9" id="KW-0418">Kinase</keyword>
<dbReference type="PROSITE" id="PS51285">
    <property type="entry name" value="AGC_KINASE_CTER"/>
    <property type="match status" value="1"/>
</dbReference>
<sequence>MSTEGTSGGRSPMSICYTNTPPSTCSSSPKDDGRNAEKEQEGEPVEESFPTCEPEVSGLPGKLSANSMVSIKGSVLRKMQSHGNQFRARQPAAYAATDGGRAAALVMETATFSSKDLAVIPEIPACSSCPTVATTEWAAAVKIYLETQYNELFSENISRSVRLHALEAELYHSKGLRNEEKEDRRRTFYRAETIHLREVRAMKAACSRSLSRKSNLETSLSGKATCANNFEGLKVLGKGSFGVVRLVREKTSAGDEATANHGKKTQVYAMKVIRKSQMLRSNQEGHLRAERDFLVASDGSNCDKSERLCSKRYLLKDAAASSLASSSYLQSIQNGLGGRNSTCIATEMGLACRYVFPYDAEDIKAHKFFKGMPWERLHTMPPPFIPSLRSELDTQYFDEEESISDMEESSRASSPSPSEGGDMPQRKDTKATVALEADKIDMLCGITPLVREKALEWVATPYDSARMKMIEAEVEHIAATGLALADRDVLLEFVHRFGKKERKRPRDRLLRDPETKKEVMEIRKRTAFLGYTWKRPRQPEVTQGMQTKDTEHSVTMRALNRSRFWARQPA</sequence>
<dbReference type="RefSeq" id="XP_014173036.1">
    <property type="nucleotide sequence ID" value="XM_014317561.1"/>
</dbReference>
<evidence type="ECO:0000259" key="8">
    <source>
        <dbReference type="PROSITE" id="PS51285"/>
    </source>
</evidence>
<dbReference type="InParanoid" id="F0XEZ9"/>
<name>F0XEZ9_GROCL</name>
<accession>F0XEZ9</accession>
<keyword evidence="3" id="KW-0808">Transferase</keyword>
<dbReference type="EMBL" id="GL629765">
    <property type="protein sequence ID" value="EFX03554.1"/>
    <property type="molecule type" value="Genomic_DNA"/>
</dbReference>
<dbReference type="InterPro" id="IPR050839">
    <property type="entry name" value="Rho-assoc_Ser/Thr_Kinase"/>
</dbReference>
<evidence type="ECO:0000256" key="6">
    <source>
        <dbReference type="ARBA" id="ARBA00022840"/>
    </source>
</evidence>
<dbReference type="eggNOG" id="KOG0605">
    <property type="taxonomic scope" value="Eukaryota"/>
</dbReference>
<dbReference type="GeneID" id="25978073"/>
<keyword evidence="6" id="KW-0067">ATP-binding</keyword>
<dbReference type="InterPro" id="IPR000961">
    <property type="entry name" value="AGC-kinase_C"/>
</dbReference>
<keyword evidence="2" id="KW-0723">Serine/threonine-protein kinase</keyword>
<feature type="region of interest" description="Disordered" evidence="7">
    <location>
        <begin position="1"/>
        <end position="57"/>
    </location>
</feature>
<gene>
    <name evidence="9" type="ORF">CMQ_482</name>
</gene>
<keyword evidence="10" id="KW-1185">Reference proteome</keyword>
<evidence type="ECO:0000256" key="4">
    <source>
        <dbReference type="ARBA" id="ARBA00022741"/>
    </source>
</evidence>
<feature type="compositionally biased region" description="Basic and acidic residues" evidence="7">
    <location>
        <begin position="29"/>
        <end position="41"/>
    </location>
</feature>
<reference evidence="9 10" key="1">
    <citation type="journal article" date="2011" name="Proc. Natl. Acad. Sci. U.S.A.">
        <title>Genome and transcriptome analyses of the mountain pine beetle-fungal symbiont Grosmannia clavigera, a lodgepole pine pathogen.</title>
        <authorList>
            <person name="DiGuistini S."/>
            <person name="Wang Y."/>
            <person name="Liao N.Y."/>
            <person name="Taylor G."/>
            <person name="Tanguay P."/>
            <person name="Feau N."/>
            <person name="Henrissat B."/>
            <person name="Chan S.K."/>
            <person name="Hesse-Orce U."/>
            <person name="Alamouti S.M."/>
            <person name="Tsui C.K.M."/>
            <person name="Docking R.T."/>
            <person name="Levasseur A."/>
            <person name="Haridas S."/>
            <person name="Robertson G."/>
            <person name="Birol I."/>
            <person name="Holt R.A."/>
            <person name="Marra M.A."/>
            <person name="Hamelin R.C."/>
            <person name="Hirst M."/>
            <person name="Jones S.J.M."/>
            <person name="Bohlmann J."/>
            <person name="Breuil C."/>
        </authorList>
    </citation>
    <scope>NUCLEOTIDE SEQUENCE [LARGE SCALE GENOMIC DNA]</scope>
    <source>
        <strain evidence="10">kw1407 / UAMH 11150</strain>
    </source>
</reference>
<evidence type="ECO:0000313" key="9">
    <source>
        <dbReference type="EMBL" id="EFX03554.1"/>
    </source>
</evidence>
<evidence type="ECO:0000256" key="7">
    <source>
        <dbReference type="SAM" id="MobiDB-lite"/>
    </source>
</evidence>
<dbReference type="SUPFAM" id="SSF56112">
    <property type="entry name" value="Protein kinase-like (PK-like)"/>
    <property type="match status" value="1"/>
</dbReference>
<evidence type="ECO:0000313" key="10">
    <source>
        <dbReference type="Proteomes" id="UP000007796"/>
    </source>
</evidence>
<dbReference type="PANTHER" id="PTHR22988">
    <property type="entry name" value="MYOTONIC DYSTROPHY S/T KINASE-RELATED"/>
    <property type="match status" value="1"/>
</dbReference>
<protein>
    <recommendedName>
        <fullName evidence="1">non-specific serine/threonine protein kinase</fullName>
        <ecNumber evidence="1">2.7.11.1</ecNumber>
    </recommendedName>
</protein>
<dbReference type="OrthoDB" id="3638488at2759"/>
<feature type="region of interest" description="Disordered" evidence="7">
    <location>
        <begin position="400"/>
        <end position="428"/>
    </location>
</feature>
<dbReference type="Gene3D" id="1.10.510.10">
    <property type="entry name" value="Transferase(Phosphotransferase) domain 1"/>
    <property type="match status" value="1"/>
</dbReference>
<feature type="domain" description="AGC-kinase C-terminal" evidence="8">
    <location>
        <begin position="370"/>
        <end position="543"/>
    </location>
</feature>
<evidence type="ECO:0000256" key="3">
    <source>
        <dbReference type="ARBA" id="ARBA00022679"/>
    </source>
</evidence>
<dbReference type="STRING" id="655863.F0XEZ9"/>
<dbReference type="Gene3D" id="3.30.200.20">
    <property type="entry name" value="Phosphorylase Kinase, domain 1"/>
    <property type="match status" value="2"/>
</dbReference>
<organism evidence="10">
    <name type="scientific">Grosmannia clavigera (strain kw1407 / UAMH 11150)</name>
    <name type="common">Blue stain fungus</name>
    <name type="synonym">Graphiocladiella clavigera</name>
    <dbReference type="NCBI Taxonomy" id="655863"/>
    <lineage>
        <taxon>Eukaryota</taxon>
        <taxon>Fungi</taxon>
        <taxon>Dikarya</taxon>
        <taxon>Ascomycota</taxon>
        <taxon>Pezizomycotina</taxon>
        <taxon>Sordariomycetes</taxon>
        <taxon>Sordariomycetidae</taxon>
        <taxon>Ophiostomatales</taxon>
        <taxon>Ophiostomataceae</taxon>
        <taxon>Leptographium</taxon>
    </lineage>
</organism>
<feature type="compositionally biased region" description="Low complexity" evidence="7">
    <location>
        <begin position="18"/>
        <end position="28"/>
    </location>
</feature>
<dbReference type="Proteomes" id="UP000007796">
    <property type="component" value="Unassembled WGS sequence"/>
</dbReference>
<dbReference type="GO" id="GO:0004674">
    <property type="term" value="F:protein serine/threonine kinase activity"/>
    <property type="evidence" value="ECO:0007669"/>
    <property type="project" value="UniProtKB-KW"/>
</dbReference>
<dbReference type="AlphaFoldDB" id="F0XEZ9"/>
<evidence type="ECO:0000256" key="2">
    <source>
        <dbReference type="ARBA" id="ARBA00022527"/>
    </source>
</evidence>
<dbReference type="EC" id="2.7.11.1" evidence="1"/>
<evidence type="ECO:0000256" key="5">
    <source>
        <dbReference type="ARBA" id="ARBA00022777"/>
    </source>
</evidence>
<dbReference type="GO" id="GO:0005524">
    <property type="term" value="F:ATP binding"/>
    <property type="evidence" value="ECO:0007669"/>
    <property type="project" value="UniProtKB-KW"/>
</dbReference>
<dbReference type="HOGENOM" id="CLU_476581_0_0_1"/>
<keyword evidence="4" id="KW-0547">Nucleotide-binding</keyword>